<dbReference type="Proteomes" id="UP000663860">
    <property type="component" value="Unassembled WGS sequence"/>
</dbReference>
<evidence type="ECO:0000259" key="4">
    <source>
        <dbReference type="Pfam" id="PF23099"/>
    </source>
</evidence>
<dbReference type="InterPro" id="IPR052575">
    <property type="entry name" value="SSU_processome_comp_20"/>
</dbReference>
<reference evidence="5" key="1">
    <citation type="submission" date="2021-02" db="EMBL/GenBank/DDBJ databases">
        <authorList>
            <person name="Nowell W R."/>
        </authorList>
    </citation>
    <scope>NUCLEOTIDE SEQUENCE</scope>
</reference>
<evidence type="ECO:0000259" key="2">
    <source>
        <dbReference type="Pfam" id="PF07539"/>
    </source>
</evidence>
<evidence type="ECO:0000313" key="5">
    <source>
        <dbReference type="EMBL" id="CAF1457203.1"/>
    </source>
</evidence>
<feature type="non-terminal residue" evidence="5">
    <location>
        <position position="1"/>
    </location>
</feature>
<feature type="region of interest" description="Disordered" evidence="1">
    <location>
        <begin position="1790"/>
        <end position="1809"/>
    </location>
</feature>
<name>A0A815Q543_9BILA</name>
<comment type="caution">
    <text evidence="5">The sequence shown here is derived from an EMBL/GenBank/DDBJ whole genome shotgun (WGS) entry which is preliminary data.</text>
</comment>
<sequence length="2606" mass="308801">MTKKPKNSKKDGQEHRPFRYQTLHERLNNININVVHRIRYHDTVNIVDNQDLIRTSYFYQSLEHWSTLNFSEVYTKLHNQLRPLANSLEQVVYNREKILPLLRQSLIEQNPLIIETLLDLIVQLARDLQSDFYIYYKQYLFADIINLLINSKKIQQQQHEINTQLLEQVFQCLTYLFKHLWRIMLKDLADLYELYSKYLFSSSSLTNTLTTNYEYIRSFAAESFAYLLRKIENYQSFIDYLFDRKQQCDENELESLALVFSETCQNVQSTFHSCTKSLLTCLWKKFLDKPKQLQSCITTIYSLLIQHATKQNVDILWNCFMNIYRSINHNESTIIYQTFYDIFQLFIEHKMLIDMNLCCEFLTIVKTNENEEFLKIHYDTIFKLMKSIPISREILDIYYRFIEQTSSVLLYQETRKIFQSDLIEKLANEFYNQLWKHLLNKKDSKQEQIIDWFVDFIMIERKKKNMILLSNDNDEIVMEKINLLKTKKKILTKDKITEQGLQFIQMFIQNTFSKIDDIQTLTSGQLWRALILHNSLSDKDTNEGTLTVGHVVKISQLMENCLSSSSIIALTIIEFISHDITFTTSFWYTILKRNSHSELYLLAIRISFLLMSPTNDYSDKFIELLKTNLSSFNSNIRLLTLRVLSSFIEDKNEKNNVILTCLLCEECPLNVYEFRAKIIHLQKLSVEFILLNKNTSSFHLAMYYLLGILCSNFTPLWSICTELLGSYGNKAIEYIGHTYFWSILNEKFQLVNQHTDIEIVESIDDELINEYLENEVKREYEVNDQSIDYIQYRINLFQILTYFPNECENKTKILLPIIFDFFTNEYFDHLLSLGLFGLSKSSYEIHPTSSKRLSRKFSIKTLETILNLLKQFHHYQQWYEPLRLYQFYVRLLLSSDNSIQQSAYHCLLKCHQIPQSIIQSNFLKHSEELVPLFNPSTCRKTFHELIQGALLEQNLSDDLKNQYAFILIRVVYSKLNAKRSLGSTTRGRKDYFELNRKYLFQFLITFASNHLYKEHFHYFIQLLLEPFHDELFSSNENQWLNIFENKINLKNEEFHLISYEIFIKYIQHSLLLLKTFVSKLGVYIHEKIDYIMKFYILTIKFVDYLTNQKCSSQEETDDFQVKKIRILLKRIRSMSYKGLQILFKLFDNDDKEIFQKDLIDSLWLCCIKQSYLDNLLNKTKQREDIVHMLKLAVIWTDDSLITPYNDQLLTYLTRVSSSMIESNNSITLSTKEFDILLILSGKQLKNDKIEQLCTIFFRLLRQNILSKKKKKLSNKTSNQNLNISILKVLQNLLINIKDLIEKYLQLLSILFYKIIQRDQRIELINLFQIFINQSTQTKLRTIWYLKQLIELNSWNTEAIDEADYERRLNSYKDLAKELVNVQDSDKDKDEYLCLFYHCLYELHYSVNDLSLREYASQCIQLFLKQIPSYQTFFLTEIRTILKQPAISINIRHEFIRHLAFITDINNDNEDLNDLKRLRNYNDIEIDFFHNITHVQNHRRLRALKRFKLTHDQQLFHVTTINNYLLPIVCSFINDVINDETQDINDEIVFVCLTTLCQTLTWLKYNQLFISYFRQLTTNKRTLNLSQKRCVTKTTSAIIDAFHFQLDFNENKAESERISRTIQKRLLPMILDLLSQNSFSIEGLTTNGVSTKTSSIDDQRQQAILLTVTCSLIATKLIVIFPHDFIEQHISTILLHLITLLRSRIYSIRDQARDCLCKCITVFGKRYLKFIIEELIAGLQRGYQHFVLLHTVHSILIHISTLTDDFNIDSAVKILTNLFIDDLFNSEKTESSKANEHENSSYKPSNIPKAKTNKTANVMELLGRLIHSDNELLTCIEPLRQQLSLSHDSRQISKCEKCLQRFQTGLISNTHLSIESLFIFIYHLLTKTEEDSSNEQTNNKSTSNKMIEERNKYYLIPSEPKRGHARVAQSIIHVKKTNIHCLISWTLNLLNKLIKKHKNDDQTFLSMIDPFVNHIEICLNSQYTDVIVSSLRNLSSLLEYSLPSLDKQRITNMYKKVFDLLKMYSSVAGSNDMNDLLTLCYKILGTFVQRSINDNIALTSDEYQCLFTYIESDLLNVHRQSSAFLLLRSIMRHSVTIITNDKNLRTQLDNLLRSRLIFLIVQSPYDHVRTICRDLFHIYFFSYEHTKTKLKSYLDFFLLQLDYEEYNGRLSVLIFLNNLFNDLTKQRLNDYAAYFFVPLSCHYYNETNNECKKYFQSNLKLLLEKIDEQHRNDILKNIIFSWINDKIEHRCLALQLFILFIEIEHDQFDQYLIDIFDFILREFNAIQHDNDDDEQEKFHDQYIYHLTNVLIYVIKYCPNSLQMVQLRSKWLELLKIIDEKCLLHPHIWVRFLSTQVFGLLFDLNKPEEIIQHIEKYLSQHDNSSDSTAATIENGPSRKRLKKSIQINLDHEPLFIHYVATFDSTMSPLIKIQRLCLCSCSQLKPSNLSEEFSLQITKNLIYLSKLLILSHSNHLDLVIRRCSRLTTFESTKFPSEITRRSAVLKWMAALVLDLSSFLTSYLKSFLTVIEREIERDDTTINLSLKTLAQDVFDVFKRHCDIHLITSIYADIAKQRRTKRLERKQKLAVLAINQPEILYRKKRVKQTKR</sequence>
<proteinExistence type="predicted"/>
<dbReference type="Pfam" id="PF07539">
    <property type="entry name" value="UTP20_N"/>
    <property type="match status" value="1"/>
</dbReference>
<dbReference type="PANTHER" id="PTHR17695">
    <property type="entry name" value="SMALL SUBUNIT PROCESSOME COMPONENT 20 HOMOLOG"/>
    <property type="match status" value="1"/>
</dbReference>
<feature type="domain" description="U3 small nucleolar RNA-associated protein 20 N-terminal" evidence="2">
    <location>
        <begin position="1196"/>
        <end position="1430"/>
    </location>
</feature>
<gene>
    <name evidence="5" type="ORF">IZO911_LOCUS42712</name>
</gene>
<accession>A0A815Q543</accession>
<evidence type="ECO:0000313" key="6">
    <source>
        <dbReference type="Proteomes" id="UP000663860"/>
    </source>
</evidence>
<protein>
    <submittedName>
        <fullName evidence="5">Uncharacterized protein</fullName>
    </submittedName>
</protein>
<feature type="domain" description="U3 small nucleolar RNA-associated protein 20 C-terminal" evidence="4">
    <location>
        <begin position="2396"/>
        <end position="2605"/>
    </location>
</feature>
<dbReference type="EMBL" id="CAJNOE010001900">
    <property type="protein sequence ID" value="CAF1457203.1"/>
    <property type="molecule type" value="Genomic_DNA"/>
</dbReference>
<evidence type="ECO:0000256" key="1">
    <source>
        <dbReference type="SAM" id="MobiDB-lite"/>
    </source>
</evidence>
<dbReference type="InterPro" id="IPR016024">
    <property type="entry name" value="ARM-type_fold"/>
</dbReference>
<dbReference type="InterPro" id="IPR046523">
    <property type="entry name" value="UTP20_dom"/>
</dbReference>
<dbReference type="Pfam" id="PF23099">
    <property type="entry name" value="UTP20_C"/>
    <property type="match status" value="1"/>
</dbReference>
<dbReference type="InterPro" id="IPR057525">
    <property type="entry name" value="UTP20_C"/>
</dbReference>
<evidence type="ECO:0000259" key="3">
    <source>
        <dbReference type="Pfam" id="PF20416"/>
    </source>
</evidence>
<dbReference type="SUPFAM" id="SSF48371">
    <property type="entry name" value="ARM repeat"/>
    <property type="match status" value="2"/>
</dbReference>
<dbReference type="PANTHER" id="PTHR17695:SF11">
    <property type="entry name" value="SMALL SUBUNIT PROCESSOME COMPONENT 20 HOMOLOG"/>
    <property type="match status" value="1"/>
</dbReference>
<dbReference type="InterPro" id="IPR011430">
    <property type="entry name" value="UTP20_N"/>
</dbReference>
<dbReference type="GO" id="GO:0030686">
    <property type="term" value="C:90S preribosome"/>
    <property type="evidence" value="ECO:0007669"/>
    <property type="project" value="TreeGrafter"/>
</dbReference>
<organism evidence="5 6">
    <name type="scientific">Adineta steineri</name>
    <dbReference type="NCBI Taxonomy" id="433720"/>
    <lineage>
        <taxon>Eukaryota</taxon>
        <taxon>Metazoa</taxon>
        <taxon>Spiralia</taxon>
        <taxon>Gnathifera</taxon>
        <taxon>Rotifera</taxon>
        <taxon>Eurotatoria</taxon>
        <taxon>Bdelloidea</taxon>
        <taxon>Adinetida</taxon>
        <taxon>Adinetidae</taxon>
        <taxon>Adineta</taxon>
    </lineage>
</organism>
<feature type="domain" description="U3 small nucleolar RNA-associated protein 20" evidence="3">
    <location>
        <begin position="1662"/>
        <end position="1883"/>
    </location>
</feature>
<dbReference type="GO" id="GO:0032040">
    <property type="term" value="C:small-subunit processome"/>
    <property type="evidence" value="ECO:0007669"/>
    <property type="project" value="TreeGrafter"/>
</dbReference>
<feature type="compositionally biased region" description="Basic and acidic residues" evidence="1">
    <location>
        <begin position="1790"/>
        <end position="1799"/>
    </location>
</feature>
<dbReference type="Pfam" id="PF20416">
    <property type="entry name" value="UTP20"/>
    <property type="match status" value="1"/>
</dbReference>